<reference evidence="3 4" key="1">
    <citation type="submission" date="2020-07" db="EMBL/GenBank/DDBJ databases">
        <title>Genomic diversity of species in the Neisseriaceae family.</title>
        <authorList>
            <person name="Vincent A.T."/>
            <person name="Bernet E."/>
            <person name="Veyrier F.J."/>
        </authorList>
    </citation>
    <scope>NUCLEOTIDE SEQUENCE [LARGE SCALE GENOMIC DNA]</scope>
    <source>
        <strain evidence="3 4">DSM 22244</strain>
    </source>
</reference>
<dbReference type="InterPro" id="IPR001753">
    <property type="entry name" value="Enoyl-CoA_hydra/iso"/>
</dbReference>
<protein>
    <submittedName>
        <fullName evidence="3">Crotonase/enoyl-CoA hydratase family protein</fullName>
    </submittedName>
</protein>
<dbReference type="RefSeq" id="WP_182121858.1">
    <property type="nucleotide sequence ID" value="NZ_CP059567.1"/>
</dbReference>
<dbReference type="Proteomes" id="UP000514752">
    <property type="component" value="Chromosome"/>
</dbReference>
<name>A0A7D7NBA1_9NEIS</name>
<dbReference type="NCBIfam" id="NF005699">
    <property type="entry name" value="PRK07509.1"/>
    <property type="match status" value="1"/>
</dbReference>
<evidence type="ECO:0000313" key="3">
    <source>
        <dbReference type="EMBL" id="QMT40118.1"/>
    </source>
</evidence>
<dbReference type="GO" id="GO:0016853">
    <property type="term" value="F:isomerase activity"/>
    <property type="evidence" value="ECO:0007669"/>
    <property type="project" value="InterPro"/>
</dbReference>
<accession>A0A7D7NBA1</accession>
<proteinExistence type="inferred from homology"/>
<organism evidence="3 4">
    <name type="scientific">Neisseria shayeganii</name>
    <dbReference type="NCBI Taxonomy" id="607712"/>
    <lineage>
        <taxon>Bacteria</taxon>
        <taxon>Pseudomonadati</taxon>
        <taxon>Pseudomonadota</taxon>
        <taxon>Betaproteobacteria</taxon>
        <taxon>Neisseriales</taxon>
        <taxon>Neisseriaceae</taxon>
        <taxon>Neisseria</taxon>
    </lineage>
</organism>
<evidence type="ECO:0000256" key="1">
    <source>
        <dbReference type="ARBA" id="ARBA00005254"/>
    </source>
</evidence>
<comment type="similarity">
    <text evidence="1">Belongs to the enoyl-CoA hydratase/isomerase family.</text>
</comment>
<feature type="compositionally biased region" description="Basic and acidic residues" evidence="2">
    <location>
        <begin position="250"/>
        <end position="264"/>
    </location>
</feature>
<dbReference type="KEGG" id="nsg:H3L94_09735"/>
<dbReference type="InterPro" id="IPR029045">
    <property type="entry name" value="ClpP/crotonase-like_dom_sf"/>
</dbReference>
<evidence type="ECO:0000256" key="2">
    <source>
        <dbReference type="SAM" id="MobiDB-lite"/>
    </source>
</evidence>
<dbReference type="CDD" id="cd06558">
    <property type="entry name" value="crotonase-like"/>
    <property type="match status" value="1"/>
</dbReference>
<dbReference type="AlphaFoldDB" id="A0A7D7NBA1"/>
<dbReference type="InterPro" id="IPR045002">
    <property type="entry name" value="Ech1-like"/>
</dbReference>
<dbReference type="Pfam" id="PF00378">
    <property type="entry name" value="ECH_1"/>
    <property type="match status" value="1"/>
</dbReference>
<dbReference type="PANTHER" id="PTHR43149">
    <property type="entry name" value="ENOYL-COA HYDRATASE"/>
    <property type="match status" value="1"/>
</dbReference>
<feature type="region of interest" description="Disordered" evidence="2">
    <location>
        <begin position="245"/>
        <end position="264"/>
    </location>
</feature>
<gene>
    <name evidence="3" type="ORF">H3L94_09735</name>
</gene>
<dbReference type="PANTHER" id="PTHR43149:SF1">
    <property type="entry name" value="DELTA(3,5)-DELTA(2,4)-DIENOYL-COA ISOMERASE, MITOCHONDRIAL"/>
    <property type="match status" value="1"/>
</dbReference>
<sequence length="264" mass="29032">MNPIEIEYRRESGVATVWLNRPDKKNAVGFDAMRALVAAAGKLRADRSVRAVVLAGRGGTFCAGIDLADLNNPANRKTAVWELIKPGRSLFQAAALVWQDLPVPVLCAVEGHCLGAGVQLALGADIRFATPQSQWAVLEARWGIVPDMGISRTAQGVVRQDILRELTYSGRVFSGEQAAAYGLVTHLSEQPLAAAYDLAAELAQRSPDAHVGAKRIVQTMQHKPLKTLRMEKIWQLKLLLGKNQRRAVKKDRDPHTEFLPRQFD</sequence>
<dbReference type="Gene3D" id="3.90.226.10">
    <property type="entry name" value="2-enoyl-CoA Hydratase, Chain A, domain 1"/>
    <property type="match status" value="1"/>
</dbReference>
<dbReference type="EMBL" id="CP059567">
    <property type="protein sequence ID" value="QMT40118.1"/>
    <property type="molecule type" value="Genomic_DNA"/>
</dbReference>
<dbReference type="SUPFAM" id="SSF52096">
    <property type="entry name" value="ClpP/crotonase"/>
    <property type="match status" value="1"/>
</dbReference>
<evidence type="ECO:0000313" key="4">
    <source>
        <dbReference type="Proteomes" id="UP000514752"/>
    </source>
</evidence>